<dbReference type="InterPro" id="IPR025534">
    <property type="entry name" value="DUF4420"/>
</dbReference>
<sequence>MTINESDWIELEDAPEAASGRSMRRIHSRSPHDIFLSVSHPGRRRMLVFQADATAAEGVVRSLGRLPQTAGLELSLTSLSRHQYELQVVLTADDLREVFTPLVTDIAATAKDELTSLEALTAVVSRFGHWQNLLRSVGRDGLGAEARRGLFGEILVLRKQIVTSLPQSEAVAAWTGPTGANQDFQCPDVAVEVKTTNARNAGTVRIASERQLDGTGTPSLLLALVTLDERRGGLGQSLNVLVDQVRHHLANPGARARFDGLLIQAGYLPGQRDLYHEPRYTARDMRFWEVRDGFPRIVESELPTGISDCSYSLALSGLDQYRLSDAEVGNLIRGKNE</sequence>
<dbReference type="EMBL" id="CP108195">
    <property type="protein sequence ID" value="WTS11858.1"/>
    <property type="molecule type" value="Genomic_DNA"/>
</dbReference>
<dbReference type="Pfam" id="PF14390">
    <property type="entry name" value="DUF4420"/>
    <property type="match status" value="1"/>
</dbReference>
<reference evidence="1" key="1">
    <citation type="submission" date="2022-10" db="EMBL/GenBank/DDBJ databases">
        <title>The complete genomes of actinobacterial strains from the NBC collection.</title>
        <authorList>
            <person name="Joergensen T.S."/>
            <person name="Alvarez Arevalo M."/>
            <person name="Sterndorff E.B."/>
            <person name="Faurdal D."/>
            <person name="Vuksanovic O."/>
            <person name="Mourched A.-S."/>
            <person name="Charusanti P."/>
            <person name="Shaw S."/>
            <person name="Blin K."/>
            <person name="Weber T."/>
        </authorList>
    </citation>
    <scope>NUCLEOTIDE SEQUENCE</scope>
    <source>
        <strain evidence="1">NBC_00119</strain>
    </source>
</reference>
<organism evidence="1">
    <name type="scientific">Streptomyces sp. NBC_00119</name>
    <dbReference type="NCBI Taxonomy" id="2975659"/>
    <lineage>
        <taxon>Bacteria</taxon>
        <taxon>Bacillati</taxon>
        <taxon>Actinomycetota</taxon>
        <taxon>Actinomycetes</taxon>
        <taxon>Kitasatosporales</taxon>
        <taxon>Streptomycetaceae</taxon>
        <taxon>Streptomyces</taxon>
    </lineage>
</organism>
<evidence type="ECO:0000313" key="1">
    <source>
        <dbReference type="EMBL" id="WTS11858.1"/>
    </source>
</evidence>
<protein>
    <submittedName>
        <fullName evidence="1">PD-(D/E)XK motif protein</fullName>
    </submittedName>
</protein>
<gene>
    <name evidence="1" type="ORF">OHU69_12945</name>
</gene>
<proteinExistence type="predicted"/>
<accession>A0AAU1U561</accession>
<name>A0AAU1U561_9ACTN</name>
<dbReference type="AlphaFoldDB" id="A0AAU1U561"/>